<accession>A0A1M5UJK0</accession>
<reference evidence="11 12" key="1">
    <citation type="submission" date="2016-11" db="EMBL/GenBank/DDBJ databases">
        <authorList>
            <person name="Jaros S."/>
            <person name="Januszkiewicz K."/>
            <person name="Wedrychowicz H."/>
        </authorList>
    </citation>
    <scope>NUCLEOTIDE SEQUENCE [LARGE SCALE GENOMIC DNA]</scope>
    <source>
        <strain evidence="11 12">DSM 13106</strain>
    </source>
</reference>
<comment type="catalytic activity">
    <reaction evidence="9 10">
        <text>propanoyl-CoA + phosphate = propanoyl phosphate + CoA</text>
        <dbReference type="Rhea" id="RHEA:28046"/>
        <dbReference type="ChEBI" id="CHEBI:43474"/>
        <dbReference type="ChEBI" id="CHEBI:57287"/>
        <dbReference type="ChEBI" id="CHEBI:57392"/>
        <dbReference type="ChEBI" id="CHEBI:58933"/>
        <dbReference type="EC" id="2.3.1.222"/>
    </reaction>
</comment>
<evidence type="ECO:0000313" key="12">
    <source>
        <dbReference type="Proteomes" id="UP000184389"/>
    </source>
</evidence>
<proteinExistence type="inferred from homology"/>
<keyword evidence="12" id="KW-1185">Reference proteome</keyword>
<dbReference type="GO" id="GO:0046872">
    <property type="term" value="F:metal ion binding"/>
    <property type="evidence" value="ECO:0007669"/>
    <property type="project" value="UniProtKB-KW"/>
</dbReference>
<comment type="cofactor">
    <cofactor evidence="1">
        <name>Zn(2+)</name>
        <dbReference type="ChEBI" id="CHEBI:29105"/>
    </cofactor>
</comment>
<keyword evidence="6" id="KW-0479">Metal-binding</keyword>
<dbReference type="RefSeq" id="WP_072743246.1">
    <property type="nucleotide sequence ID" value="NZ_FQXR01000003.1"/>
</dbReference>
<organism evidence="11 12">
    <name type="scientific">Sporanaerobacter acetigenes DSM 13106</name>
    <dbReference type="NCBI Taxonomy" id="1123281"/>
    <lineage>
        <taxon>Bacteria</taxon>
        <taxon>Bacillati</taxon>
        <taxon>Bacillota</taxon>
        <taxon>Tissierellia</taxon>
        <taxon>Tissierellales</taxon>
        <taxon>Sporanaerobacteraceae</taxon>
        <taxon>Sporanaerobacter</taxon>
    </lineage>
</organism>
<evidence type="ECO:0000256" key="1">
    <source>
        <dbReference type="ARBA" id="ARBA00001947"/>
    </source>
</evidence>
<dbReference type="GO" id="GO:0016747">
    <property type="term" value="F:acyltransferase activity, transferring groups other than amino-acyl groups"/>
    <property type="evidence" value="ECO:0007669"/>
    <property type="project" value="InterPro"/>
</dbReference>
<keyword evidence="5 10" id="KW-0808">Transferase</keyword>
<evidence type="ECO:0000256" key="3">
    <source>
        <dbReference type="ARBA" id="ARBA00012206"/>
    </source>
</evidence>
<evidence type="ECO:0000256" key="9">
    <source>
        <dbReference type="ARBA" id="ARBA00047589"/>
    </source>
</evidence>
<dbReference type="Proteomes" id="UP000184389">
    <property type="component" value="Unassembled WGS sequence"/>
</dbReference>
<protein>
    <recommendedName>
        <fullName evidence="4 10">Phosphate propanoyltransferase</fullName>
        <ecNumber evidence="3 10">2.3.1.222</ecNumber>
    </recommendedName>
</protein>
<evidence type="ECO:0000256" key="10">
    <source>
        <dbReference type="PIRNR" id="PIRNR010130"/>
    </source>
</evidence>
<sequence length="190" mass="20570">MRTELPAAMSNKHIHLSQSDLDALFGAGYELTKKKDLSQPGQFAAEEKVDIVGPKGTLKGVRVLGPVRKNTQVEVSISDAFTLGIEPMVKNSGDILGTPGVKIVGPKAEIEIKEGVIVAARHIHMHPEEAKEFDVENGDIVSVKVKGFRGLVFNNVLIRSGEGHRLEMHMDMEEGNAAGLKNGDLVEIIK</sequence>
<dbReference type="NCBIfam" id="NF011652">
    <property type="entry name" value="PRK15070.1"/>
    <property type="match status" value="1"/>
</dbReference>
<name>A0A1M5UJK0_9FIRM</name>
<evidence type="ECO:0000256" key="7">
    <source>
        <dbReference type="ARBA" id="ARBA00022833"/>
    </source>
</evidence>
<keyword evidence="7" id="KW-0862">Zinc</keyword>
<dbReference type="PANTHER" id="PTHR39453">
    <property type="entry name" value="PHOSPHATE PROPANOYLTRANSFERASE"/>
    <property type="match status" value="1"/>
</dbReference>
<evidence type="ECO:0000256" key="5">
    <source>
        <dbReference type="ARBA" id="ARBA00022679"/>
    </source>
</evidence>
<dbReference type="STRING" id="1123281.SAMN02745180_00671"/>
<dbReference type="UniPathway" id="UPA00621"/>
<evidence type="ECO:0000256" key="4">
    <source>
        <dbReference type="ARBA" id="ARBA00020837"/>
    </source>
</evidence>
<dbReference type="GO" id="GO:0051144">
    <property type="term" value="P:1,2-propanediol catabolic process"/>
    <property type="evidence" value="ECO:0007669"/>
    <property type="project" value="UniProtKB-UniPathway"/>
</dbReference>
<evidence type="ECO:0000313" key="11">
    <source>
        <dbReference type="EMBL" id="SHH63149.1"/>
    </source>
</evidence>
<evidence type="ECO:0000256" key="6">
    <source>
        <dbReference type="ARBA" id="ARBA00022723"/>
    </source>
</evidence>
<dbReference type="EMBL" id="FQXR01000003">
    <property type="protein sequence ID" value="SHH63149.1"/>
    <property type="molecule type" value="Genomic_DNA"/>
</dbReference>
<dbReference type="PIRSF" id="PIRSF010130">
    <property type="entry name" value="PduL"/>
    <property type="match status" value="1"/>
</dbReference>
<dbReference type="Pfam" id="PF06130">
    <property type="entry name" value="PTAC"/>
    <property type="match status" value="1"/>
</dbReference>
<dbReference type="OrthoDB" id="9784365at2"/>
<dbReference type="AlphaFoldDB" id="A0A1M5UJK0"/>
<evidence type="ECO:0000256" key="8">
    <source>
        <dbReference type="ARBA" id="ARBA00023315"/>
    </source>
</evidence>
<dbReference type="InterPro" id="IPR008300">
    <property type="entry name" value="PTAC"/>
</dbReference>
<comment type="function">
    <text evidence="10">Involved in 1,2-propanediol (1,2-PD) degradation by catalyzing the conversion of propanoyl-CoA to propanoyl-phosphate.</text>
</comment>
<dbReference type="EC" id="2.3.1.222" evidence="3 10"/>
<keyword evidence="8 10" id="KW-0012">Acyltransferase</keyword>
<dbReference type="PANTHER" id="PTHR39453:SF1">
    <property type="entry name" value="PHOSPHATE PROPANOYLTRANSFERASE"/>
    <property type="match status" value="1"/>
</dbReference>
<gene>
    <name evidence="11" type="ORF">SAMN02745180_00671</name>
</gene>
<comment type="similarity">
    <text evidence="2 10">Belongs to the PduL family.</text>
</comment>
<comment type="pathway">
    <text evidence="10">Polyol metabolism; 1,2-propanediol degradation.</text>
</comment>
<evidence type="ECO:0000256" key="2">
    <source>
        <dbReference type="ARBA" id="ARBA00007342"/>
    </source>
</evidence>